<proteinExistence type="predicted"/>
<organism evidence="1 2">
    <name type="scientific">Parazoarcus communis</name>
    <dbReference type="NCBI Taxonomy" id="41977"/>
    <lineage>
        <taxon>Bacteria</taxon>
        <taxon>Pseudomonadati</taxon>
        <taxon>Pseudomonadota</taxon>
        <taxon>Betaproteobacteria</taxon>
        <taxon>Rhodocyclales</taxon>
        <taxon>Zoogloeaceae</taxon>
        <taxon>Parazoarcus</taxon>
    </lineage>
</organism>
<dbReference type="EMBL" id="CP022188">
    <property type="protein sequence ID" value="AWI79468.1"/>
    <property type="molecule type" value="Genomic_DNA"/>
</dbReference>
<reference evidence="1 2" key="1">
    <citation type="submission" date="2017-06" db="EMBL/GenBank/DDBJ databases">
        <title>Azoarcus sp. TSNA42 complete genome sequence.</title>
        <authorList>
            <person name="Woo J.-H."/>
            <person name="Kim H.-S."/>
        </authorList>
    </citation>
    <scope>NUCLEOTIDE SEQUENCE [LARGE SCALE GENOMIC DNA]</scope>
    <source>
        <strain evidence="1 2">TSNA42</strain>
    </source>
</reference>
<sequence length="298" mass="33065">MPAGRRNRCERCYWTSTALKRIEIDAAAFSSPATAAAFRDFGLWLINATGPHKAAQKIHRYLQFFLNINDQWPSCANYHALLDIFGAEGLHLARLPMRWLRETRGIVADPALREADSERRRIDAIHASLPKGSKGSNALVAFANTLRTRHAEGKTSLRSIRLALSPAASLLRRCDQDGRKLPSQAELDVFLSASPGQLAAITGFANFVNNAFGGKLIPRVDQLQIVKARRSALEGKLTNLLRQDLGTDDVLKRWIPCAMEYFHNVPARAVLTLTERDVTLDDAGAVVTLKGIKYWVPI</sequence>
<dbReference type="RefSeq" id="WP_108972358.1">
    <property type="nucleotide sequence ID" value="NZ_CP022188.1"/>
</dbReference>
<dbReference type="AlphaFoldDB" id="A0A2U8H1E5"/>
<protein>
    <submittedName>
        <fullName evidence="1">Uncharacterized protein</fullName>
    </submittedName>
</protein>
<evidence type="ECO:0000313" key="2">
    <source>
        <dbReference type="Proteomes" id="UP000244902"/>
    </source>
</evidence>
<name>A0A2U8H1E5_9RHOO</name>
<evidence type="ECO:0000313" key="1">
    <source>
        <dbReference type="EMBL" id="AWI79468.1"/>
    </source>
</evidence>
<dbReference type="OrthoDB" id="8613201at2"/>
<dbReference type="Proteomes" id="UP000244902">
    <property type="component" value="Chromosome"/>
</dbReference>
<accession>A0A2U8H1E5</accession>
<gene>
    <name evidence="1" type="ORF">CEW87_08860</name>
</gene>